<name>A0ACB7IRL3_PLECO</name>
<evidence type="ECO:0000313" key="1">
    <source>
        <dbReference type="EMBL" id="KAG9220868.1"/>
    </source>
</evidence>
<sequence>MTRPSTRSAGRRTATEPHTSLCFTERSPTKTSATPLISSPSSLVQVLDFSPPEGGWGTPVTVRIKVKHNALPALCTRLVFGHQAVNTAVQEFSAAGLAGWQLDAAIPRLASDAKIPMIVQVLDMNSKVIESLTFAEFTYRVSGKTNKIRFTLRVTSTKDQAMFLASTPFIDRATRILVSDIRSQIAIPPPP</sequence>
<proteinExistence type="predicted"/>
<reference evidence="1 2" key="1">
    <citation type="journal article" date="2021" name="Appl. Environ. Microbiol.">
        <title>Genetic linkage and physical mapping for an oyster mushroom Pleurotus cornucopiae and QTL analysis for the trait cap color.</title>
        <authorList>
            <person name="Zhang Y."/>
            <person name="Gao W."/>
            <person name="Sonnenberg A."/>
            <person name="Chen Q."/>
            <person name="Zhang J."/>
            <person name="Huang C."/>
        </authorList>
    </citation>
    <scope>NUCLEOTIDE SEQUENCE [LARGE SCALE GENOMIC DNA]</scope>
    <source>
        <strain evidence="1">CCMSSC00406</strain>
    </source>
</reference>
<gene>
    <name evidence="1" type="ORF">CCMSSC00406_0002532</name>
</gene>
<evidence type="ECO:0000313" key="2">
    <source>
        <dbReference type="Proteomes" id="UP000824881"/>
    </source>
</evidence>
<dbReference type="Proteomes" id="UP000824881">
    <property type="component" value="Unassembled WGS sequence"/>
</dbReference>
<keyword evidence="2" id="KW-1185">Reference proteome</keyword>
<protein>
    <submittedName>
        <fullName evidence="1">Uncharacterized protein</fullName>
    </submittedName>
</protein>
<comment type="caution">
    <text evidence="1">The sequence shown here is derived from an EMBL/GenBank/DDBJ whole genome shotgun (WGS) entry which is preliminary data.</text>
</comment>
<accession>A0ACB7IRL3</accession>
<organism evidence="1 2">
    <name type="scientific">Pleurotus cornucopiae</name>
    <name type="common">Cornucopia mushroom</name>
    <dbReference type="NCBI Taxonomy" id="5321"/>
    <lineage>
        <taxon>Eukaryota</taxon>
        <taxon>Fungi</taxon>
        <taxon>Dikarya</taxon>
        <taxon>Basidiomycota</taxon>
        <taxon>Agaricomycotina</taxon>
        <taxon>Agaricomycetes</taxon>
        <taxon>Agaricomycetidae</taxon>
        <taxon>Agaricales</taxon>
        <taxon>Pleurotineae</taxon>
        <taxon>Pleurotaceae</taxon>
        <taxon>Pleurotus</taxon>
    </lineage>
</organism>
<dbReference type="EMBL" id="WQMT02000007">
    <property type="protein sequence ID" value="KAG9220868.1"/>
    <property type="molecule type" value="Genomic_DNA"/>
</dbReference>